<dbReference type="GO" id="GO:0004565">
    <property type="term" value="F:beta-galactosidase activity"/>
    <property type="evidence" value="ECO:0007669"/>
    <property type="project" value="InterPro"/>
</dbReference>
<dbReference type="GO" id="GO:0005975">
    <property type="term" value="P:carbohydrate metabolic process"/>
    <property type="evidence" value="ECO:0007669"/>
    <property type="project" value="InterPro"/>
</dbReference>
<comment type="caution">
    <text evidence="6">The sequence shown here is derived from an EMBL/GenBank/DDBJ whole genome shotgun (WGS) entry which is preliminary data.</text>
</comment>
<keyword evidence="4" id="KW-0326">Glycosidase</keyword>
<dbReference type="InterPro" id="IPR013529">
    <property type="entry name" value="Glyco_hydro_42_N"/>
</dbReference>
<dbReference type="GO" id="GO:0046872">
    <property type="term" value="F:metal ion binding"/>
    <property type="evidence" value="ECO:0007669"/>
    <property type="project" value="UniProtKB-KW"/>
</dbReference>
<dbReference type="InterPro" id="IPR017853">
    <property type="entry name" value="GH"/>
</dbReference>
<gene>
    <name evidence="6" type="ORF">CLV98_11518</name>
</gene>
<keyword evidence="2" id="KW-0378">Hydrolase</keyword>
<evidence type="ECO:0000256" key="4">
    <source>
        <dbReference type="ARBA" id="ARBA00023295"/>
    </source>
</evidence>
<protein>
    <submittedName>
        <fullName evidence="6">Beta-galactosidase-like protein</fullName>
    </submittedName>
</protein>
<dbReference type="GO" id="GO:0009341">
    <property type="term" value="C:beta-galactosidase complex"/>
    <property type="evidence" value="ECO:0007669"/>
    <property type="project" value="InterPro"/>
</dbReference>
<evidence type="ECO:0000313" key="7">
    <source>
        <dbReference type="Proteomes" id="UP000245880"/>
    </source>
</evidence>
<dbReference type="Proteomes" id="UP000245880">
    <property type="component" value="Unassembled WGS sequence"/>
</dbReference>
<dbReference type="PANTHER" id="PTHR36447">
    <property type="entry name" value="BETA-GALACTOSIDASE GANA"/>
    <property type="match status" value="1"/>
</dbReference>
<dbReference type="InterPro" id="IPR029062">
    <property type="entry name" value="Class_I_gatase-like"/>
</dbReference>
<name>A0A316AC54_9BACT</name>
<keyword evidence="1" id="KW-0479">Metal-binding</keyword>
<dbReference type="InterPro" id="IPR003476">
    <property type="entry name" value="Glyco_hydro_42"/>
</dbReference>
<evidence type="ECO:0000256" key="3">
    <source>
        <dbReference type="ARBA" id="ARBA00022833"/>
    </source>
</evidence>
<proteinExistence type="predicted"/>
<dbReference type="AlphaFoldDB" id="A0A316AC54"/>
<dbReference type="PANTHER" id="PTHR36447:SF2">
    <property type="entry name" value="BETA-GALACTOSIDASE YESZ"/>
    <property type="match status" value="1"/>
</dbReference>
<evidence type="ECO:0000256" key="2">
    <source>
        <dbReference type="ARBA" id="ARBA00022801"/>
    </source>
</evidence>
<dbReference type="Gene3D" id="3.20.20.80">
    <property type="entry name" value="Glycosidases"/>
    <property type="match status" value="1"/>
</dbReference>
<dbReference type="Gene3D" id="3.40.50.880">
    <property type="match status" value="1"/>
</dbReference>
<evidence type="ECO:0000256" key="1">
    <source>
        <dbReference type="ARBA" id="ARBA00022723"/>
    </source>
</evidence>
<reference evidence="6 7" key="1">
    <citation type="submission" date="2018-03" db="EMBL/GenBank/DDBJ databases">
        <title>Genomic Encyclopedia of Archaeal and Bacterial Type Strains, Phase II (KMG-II): from individual species to whole genera.</title>
        <authorList>
            <person name="Goeker M."/>
        </authorList>
    </citation>
    <scope>NUCLEOTIDE SEQUENCE [LARGE SCALE GENOMIC DNA]</scope>
    <source>
        <strain evidence="6 7">DSM 100346</strain>
    </source>
</reference>
<dbReference type="SUPFAM" id="SSF51445">
    <property type="entry name" value="(Trans)glycosidases"/>
    <property type="match status" value="1"/>
</dbReference>
<keyword evidence="7" id="KW-1185">Reference proteome</keyword>
<evidence type="ECO:0000259" key="5">
    <source>
        <dbReference type="Pfam" id="PF02449"/>
    </source>
</evidence>
<dbReference type="EMBL" id="QGDT01000015">
    <property type="protein sequence ID" value="PWJ54999.1"/>
    <property type="molecule type" value="Genomic_DNA"/>
</dbReference>
<accession>A0A316AC54</accession>
<dbReference type="CDD" id="cd03143">
    <property type="entry name" value="A4_beta-galactosidase_middle_domain"/>
    <property type="match status" value="1"/>
</dbReference>
<organism evidence="6 7">
    <name type="scientific">Dyadobacter jejuensis</name>
    <dbReference type="NCBI Taxonomy" id="1082580"/>
    <lineage>
        <taxon>Bacteria</taxon>
        <taxon>Pseudomonadati</taxon>
        <taxon>Bacteroidota</taxon>
        <taxon>Cytophagia</taxon>
        <taxon>Cytophagales</taxon>
        <taxon>Spirosomataceae</taxon>
        <taxon>Dyadobacter</taxon>
    </lineage>
</organism>
<sequence length="583" mass="66812">MDGQFLSLSYLENERGVLNSKILQQIKSKPSGTAGFVFINNTQLPDWALQKYGPELGKFQGKPFTLYDIDHPAARKLMHLLLAQTVPLMKNKNYSQLGYMLSNEPRWINYKDGNRKVWYSDSVSHYTLDKFRGWLAKKHGTIQVLNRVWGTQFEDFKEVSIDNPIDIAQQGQPQWYDWRIFNQERVVDWFAFMKTEIKNKDPKAKVHLKIMPSFFTDNTPISGIDLEALTEMSDISGNDVAAMYSDLRGKGSSWEKRYAFDWRELFMSYDFMKSVSPDHIIFNTESHLLSSAHSRDLYMNPAYARAVFWAAHTLGLNASQIWYWPRREDGSIKKHYDSNGYAGSNNQQPAVTHEVQATMMDLNTYSEIITDMQQQRKPLRIFYYGTSAAQRSGYMDDLFDAYESLNFEGIPLGFVTQNILNGQKAEGWDVVLIYKMERVTQLELKALQKYIEKGGVVLADQESLRYDEYGRKIQDLAWFSGLRRVNSLVRMKEIAMELLKEKRQLPPVSVREVNPLGVKTCTWKVVGMPGGGQAVSIINLGKSASTITLEGSAIKSCTNLLNGKPMAVTQQLQPFQVLFVQLD</sequence>
<evidence type="ECO:0000313" key="6">
    <source>
        <dbReference type="EMBL" id="PWJ54999.1"/>
    </source>
</evidence>
<keyword evidence="3" id="KW-0862">Zinc</keyword>
<dbReference type="Pfam" id="PF02449">
    <property type="entry name" value="Glyco_hydro_42"/>
    <property type="match status" value="1"/>
</dbReference>
<feature type="domain" description="Glycoside hydrolase family 42 N-terminal" evidence="5">
    <location>
        <begin position="120"/>
        <end position="343"/>
    </location>
</feature>